<evidence type="ECO:0000256" key="6">
    <source>
        <dbReference type="SAM" id="Phobius"/>
    </source>
</evidence>
<evidence type="ECO:0000256" key="5">
    <source>
        <dbReference type="ARBA" id="ARBA00023004"/>
    </source>
</evidence>
<feature type="domain" description="Fe2OG dioxygenase" evidence="7">
    <location>
        <begin position="205"/>
        <end position="304"/>
    </location>
</feature>
<dbReference type="PANTHER" id="PTHR14650">
    <property type="entry name" value="PROLYL HYDROXYLASE-RELATED"/>
    <property type="match status" value="1"/>
</dbReference>
<dbReference type="InterPro" id="IPR044862">
    <property type="entry name" value="Pro_4_hyd_alph_FE2OG_OXY"/>
</dbReference>
<dbReference type="AlphaFoldDB" id="A0A443RI71"/>
<accession>A0A443RI71</accession>
<keyword evidence="2" id="KW-0479">Metal-binding</keyword>
<reference evidence="8 9" key="1">
    <citation type="journal article" date="2018" name="Gigascience">
        <title>Genomes of trombidid mites reveal novel predicted allergens and laterally-transferred genes associated with secondary metabolism.</title>
        <authorList>
            <person name="Dong X."/>
            <person name="Chaisiri K."/>
            <person name="Xia D."/>
            <person name="Armstrong S.D."/>
            <person name="Fang Y."/>
            <person name="Donnelly M.J."/>
            <person name="Kadowaki T."/>
            <person name="McGarry J.W."/>
            <person name="Darby A.C."/>
            <person name="Makepeace B.L."/>
        </authorList>
    </citation>
    <scope>NUCLEOTIDE SEQUENCE [LARGE SCALE GENOMIC DNA]</scope>
    <source>
        <strain evidence="8">UoL-WK</strain>
    </source>
</reference>
<dbReference type="EMBL" id="NCKU01000584">
    <property type="protein sequence ID" value="RWS14948.1"/>
    <property type="molecule type" value="Genomic_DNA"/>
</dbReference>
<evidence type="ECO:0000256" key="4">
    <source>
        <dbReference type="ARBA" id="ARBA00023002"/>
    </source>
</evidence>
<proteinExistence type="predicted"/>
<evidence type="ECO:0000256" key="1">
    <source>
        <dbReference type="ARBA" id="ARBA00001961"/>
    </source>
</evidence>
<sequence length="319" mass="36855">MRSKAKSIDKNGNKSLFDAKRRKKNEDDCRNEWQINAFKRLFVLFIALFIVYFSNKYTSQRLIVFASGKESIRELIRRQRVECSKIDYDSEREKFGDCIPRTCARLVTDSIVSEEDAKHLLTIAKKGMAIGGSSGSATILDLHSGALSYEQSFINIYKLMQINSNYSVFSDLDFQVYERVKNKIHSTIASQFNLNPETLFLTHPTFFSRLTAHEPNTVHDEYWHLHVDKHTYRSFHYTSILYLSTYNEDFEGGRFVFVDQNQNVTIEPRTARVLAFTSGSENTHYVERVTKGTRYALTVSFTCDAQQAIQTSLFGKNTE</sequence>
<dbReference type="OrthoDB" id="6493262at2759"/>
<dbReference type="GO" id="GO:0016705">
    <property type="term" value="F:oxidoreductase activity, acting on paired donors, with incorporation or reduction of molecular oxygen"/>
    <property type="evidence" value="ECO:0007669"/>
    <property type="project" value="InterPro"/>
</dbReference>
<dbReference type="Pfam" id="PF13640">
    <property type="entry name" value="2OG-FeII_Oxy_3"/>
    <property type="match status" value="1"/>
</dbReference>
<keyword evidence="6" id="KW-0472">Membrane</keyword>
<dbReference type="SMART" id="SM00702">
    <property type="entry name" value="P4Hc"/>
    <property type="match status" value="1"/>
</dbReference>
<dbReference type="Gene3D" id="2.60.120.620">
    <property type="entry name" value="q2cbj1_9rhob like domain"/>
    <property type="match status" value="1"/>
</dbReference>
<dbReference type="GO" id="GO:0031418">
    <property type="term" value="F:L-ascorbic acid binding"/>
    <property type="evidence" value="ECO:0007669"/>
    <property type="project" value="InterPro"/>
</dbReference>
<dbReference type="PANTHER" id="PTHR14650:SF1">
    <property type="entry name" value="2-OXOGLUTARATE AND IRON-DEPENDENT OXYGENASE DOMAIN-CONTAINING PROTEIN 3"/>
    <property type="match status" value="1"/>
</dbReference>
<keyword evidence="9" id="KW-1185">Reference proteome</keyword>
<dbReference type="InterPro" id="IPR005123">
    <property type="entry name" value="Oxoglu/Fe-dep_dioxygenase_dom"/>
</dbReference>
<protein>
    <submittedName>
        <fullName evidence="8">2-oxoglutarate and iron-dependent oxygenase domain-containing protein 3-like protein</fullName>
    </submittedName>
</protein>
<dbReference type="InterPro" id="IPR039210">
    <property type="entry name" value="OGFOD3"/>
</dbReference>
<dbReference type="PROSITE" id="PS51471">
    <property type="entry name" value="FE2OG_OXY"/>
    <property type="match status" value="1"/>
</dbReference>
<dbReference type="GO" id="GO:0051213">
    <property type="term" value="F:dioxygenase activity"/>
    <property type="evidence" value="ECO:0007669"/>
    <property type="project" value="UniProtKB-KW"/>
</dbReference>
<keyword evidence="5" id="KW-0408">Iron</keyword>
<organism evidence="8 9">
    <name type="scientific">Dinothrombium tinctorium</name>
    <dbReference type="NCBI Taxonomy" id="1965070"/>
    <lineage>
        <taxon>Eukaryota</taxon>
        <taxon>Metazoa</taxon>
        <taxon>Ecdysozoa</taxon>
        <taxon>Arthropoda</taxon>
        <taxon>Chelicerata</taxon>
        <taxon>Arachnida</taxon>
        <taxon>Acari</taxon>
        <taxon>Acariformes</taxon>
        <taxon>Trombidiformes</taxon>
        <taxon>Prostigmata</taxon>
        <taxon>Anystina</taxon>
        <taxon>Parasitengona</taxon>
        <taxon>Trombidioidea</taxon>
        <taxon>Trombidiidae</taxon>
        <taxon>Dinothrombium</taxon>
    </lineage>
</organism>
<name>A0A443RI71_9ACAR</name>
<dbReference type="GO" id="GO:0005506">
    <property type="term" value="F:iron ion binding"/>
    <property type="evidence" value="ECO:0007669"/>
    <property type="project" value="InterPro"/>
</dbReference>
<dbReference type="Proteomes" id="UP000285301">
    <property type="component" value="Unassembled WGS sequence"/>
</dbReference>
<dbReference type="GO" id="GO:0016020">
    <property type="term" value="C:membrane"/>
    <property type="evidence" value="ECO:0007669"/>
    <property type="project" value="TreeGrafter"/>
</dbReference>
<comment type="caution">
    <text evidence="8">The sequence shown here is derived from an EMBL/GenBank/DDBJ whole genome shotgun (WGS) entry which is preliminary data.</text>
</comment>
<evidence type="ECO:0000256" key="3">
    <source>
        <dbReference type="ARBA" id="ARBA00022964"/>
    </source>
</evidence>
<keyword evidence="6" id="KW-1133">Transmembrane helix</keyword>
<evidence type="ECO:0000313" key="8">
    <source>
        <dbReference type="EMBL" id="RWS14948.1"/>
    </source>
</evidence>
<keyword evidence="4" id="KW-0560">Oxidoreductase</keyword>
<evidence type="ECO:0000256" key="2">
    <source>
        <dbReference type="ARBA" id="ARBA00022723"/>
    </source>
</evidence>
<feature type="transmembrane region" description="Helical" evidence="6">
    <location>
        <begin position="37"/>
        <end position="54"/>
    </location>
</feature>
<keyword evidence="6" id="KW-0812">Transmembrane</keyword>
<evidence type="ECO:0000259" key="7">
    <source>
        <dbReference type="PROSITE" id="PS51471"/>
    </source>
</evidence>
<gene>
    <name evidence="8" type="ORF">B4U79_00440</name>
</gene>
<dbReference type="InterPro" id="IPR006620">
    <property type="entry name" value="Pro_4_hyd_alph"/>
</dbReference>
<comment type="cofactor">
    <cofactor evidence="1">
        <name>L-ascorbate</name>
        <dbReference type="ChEBI" id="CHEBI:38290"/>
    </cofactor>
</comment>
<evidence type="ECO:0000313" key="9">
    <source>
        <dbReference type="Proteomes" id="UP000285301"/>
    </source>
</evidence>
<dbReference type="STRING" id="1965070.A0A443RI71"/>
<keyword evidence="3" id="KW-0223">Dioxygenase</keyword>